<keyword evidence="2" id="KW-1185">Reference proteome</keyword>
<gene>
    <name evidence="1" type="ORF">AVEN_113214_1</name>
</gene>
<dbReference type="EMBL" id="BGPR01041311">
    <property type="protein sequence ID" value="GBO17572.1"/>
    <property type="molecule type" value="Genomic_DNA"/>
</dbReference>
<protein>
    <submittedName>
        <fullName evidence="1">Uncharacterized protein</fullName>
    </submittedName>
</protein>
<organism evidence="1 2">
    <name type="scientific">Araneus ventricosus</name>
    <name type="common">Orbweaver spider</name>
    <name type="synonym">Epeira ventricosa</name>
    <dbReference type="NCBI Taxonomy" id="182803"/>
    <lineage>
        <taxon>Eukaryota</taxon>
        <taxon>Metazoa</taxon>
        <taxon>Ecdysozoa</taxon>
        <taxon>Arthropoda</taxon>
        <taxon>Chelicerata</taxon>
        <taxon>Arachnida</taxon>
        <taxon>Araneae</taxon>
        <taxon>Araneomorphae</taxon>
        <taxon>Entelegynae</taxon>
        <taxon>Araneoidea</taxon>
        <taxon>Araneidae</taxon>
        <taxon>Araneus</taxon>
    </lineage>
</organism>
<comment type="caution">
    <text evidence="1">The sequence shown here is derived from an EMBL/GenBank/DDBJ whole genome shotgun (WGS) entry which is preliminary data.</text>
</comment>
<dbReference type="AlphaFoldDB" id="A0A4Y2UZ65"/>
<name>A0A4Y2UZ65_ARAVE</name>
<evidence type="ECO:0000313" key="1">
    <source>
        <dbReference type="EMBL" id="GBO17572.1"/>
    </source>
</evidence>
<sequence>MCCVRTYNVLRYSSAILSLVSQEFSSVSERLSVGNTYLLNPLLDLSGFPSLSQLTEFTGLSLDPLCITDLWIHRLHSLLPLYKWTSADVLHIHNNIIMW</sequence>
<dbReference type="Proteomes" id="UP000499080">
    <property type="component" value="Unassembled WGS sequence"/>
</dbReference>
<accession>A0A4Y2UZ65</accession>
<reference evidence="1 2" key="1">
    <citation type="journal article" date="2019" name="Sci. Rep.">
        <title>Orb-weaving spider Araneus ventricosus genome elucidates the spidroin gene catalogue.</title>
        <authorList>
            <person name="Kono N."/>
            <person name="Nakamura H."/>
            <person name="Ohtoshi R."/>
            <person name="Moran D.A.P."/>
            <person name="Shinohara A."/>
            <person name="Yoshida Y."/>
            <person name="Fujiwara M."/>
            <person name="Mori M."/>
            <person name="Tomita M."/>
            <person name="Arakawa K."/>
        </authorList>
    </citation>
    <scope>NUCLEOTIDE SEQUENCE [LARGE SCALE GENOMIC DNA]</scope>
</reference>
<proteinExistence type="predicted"/>
<evidence type="ECO:0000313" key="2">
    <source>
        <dbReference type="Proteomes" id="UP000499080"/>
    </source>
</evidence>